<dbReference type="Proteomes" id="UP001156664">
    <property type="component" value="Unassembled WGS sequence"/>
</dbReference>
<name>A0ABQ5YN40_9BURK</name>
<sequence length="301" mass="33935">MSLSRMFQFMPADAPRPDPEFKAWPEQELRRIGIWCCGGLQESLAARRLLNTLHATHPQASLIVLGARDALAFFEMDERVAAFLPLNALEPPRPTQGRVARYLENRASFKKLRGLQLDACVSVMPVDNETLYSQIKRSWRLFVRMLAFRPERAIAVQPLLANPVSYQAEALQPGPQAIAYANQVYHHAPPRCVKVLVYLGKATESLSVLQQREEFASQLIQRRRSELLGTMGHELFVSTLVVTTGNRLLRRQLTANLGSLTLVNWNQLIGHMAYVDWVLPVSPDITAIAAEMGRQKVIFPL</sequence>
<reference evidence="2" key="1">
    <citation type="journal article" date="2019" name="Int. J. Syst. Evol. Microbiol.">
        <title>The Global Catalogue of Microorganisms (GCM) 10K type strain sequencing project: providing services to taxonomists for standard genome sequencing and annotation.</title>
        <authorList>
            <consortium name="The Broad Institute Genomics Platform"/>
            <consortium name="The Broad Institute Genome Sequencing Center for Infectious Disease"/>
            <person name="Wu L."/>
            <person name="Ma J."/>
        </authorList>
    </citation>
    <scope>NUCLEOTIDE SEQUENCE [LARGE SCALE GENOMIC DNA]</scope>
    <source>
        <strain evidence="2">NBRC 105857</strain>
    </source>
</reference>
<keyword evidence="2" id="KW-1185">Reference proteome</keyword>
<evidence type="ECO:0000313" key="1">
    <source>
        <dbReference type="EMBL" id="GLR24921.1"/>
    </source>
</evidence>
<accession>A0ABQ5YN40</accession>
<organism evidence="1 2">
    <name type="scientific">Limnobacter litoralis</name>
    <dbReference type="NCBI Taxonomy" id="481366"/>
    <lineage>
        <taxon>Bacteria</taxon>
        <taxon>Pseudomonadati</taxon>
        <taxon>Pseudomonadota</taxon>
        <taxon>Betaproteobacteria</taxon>
        <taxon>Burkholderiales</taxon>
        <taxon>Burkholderiaceae</taxon>
        <taxon>Limnobacter</taxon>
    </lineage>
</organism>
<dbReference type="EMBL" id="BSOJ01000001">
    <property type="protein sequence ID" value="GLR24921.1"/>
    <property type="molecule type" value="Genomic_DNA"/>
</dbReference>
<gene>
    <name evidence="1" type="ORF">GCM10007875_00080</name>
</gene>
<proteinExistence type="predicted"/>
<protein>
    <submittedName>
        <fullName evidence="1">Uncharacterized protein</fullName>
    </submittedName>
</protein>
<evidence type="ECO:0000313" key="2">
    <source>
        <dbReference type="Proteomes" id="UP001156664"/>
    </source>
</evidence>
<comment type="caution">
    <text evidence="1">The sequence shown here is derived from an EMBL/GenBank/DDBJ whole genome shotgun (WGS) entry which is preliminary data.</text>
</comment>